<comment type="pathway">
    <text evidence="1">Cell wall biogenesis; cell wall polysaccharide biosynthesis.</text>
</comment>
<organism evidence="6 7">
    <name type="scientific">Sporofaciens musculi</name>
    <dbReference type="NCBI Taxonomy" id="2681861"/>
    <lineage>
        <taxon>Bacteria</taxon>
        <taxon>Bacillati</taxon>
        <taxon>Bacillota</taxon>
        <taxon>Clostridia</taxon>
        <taxon>Lachnospirales</taxon>
        <taxon>Lachnospiraceae</taxon>
        <taxon>Sporofaciens</taxon>
    </lineage>
</organism>
<dbReference type="InterPro" id="IPR029044">
    <property type="entry name" value="Nucleotide-diphossugar_trans"/>
</dbReference>
<keyword evidence="4 6" id="KW-0808">Transferase</keyword>
<reference evidence="6 7" key="1">
    <citation type="submission" date="2019-12" db="EMBL/GenBank/DDBJ databases">
        <title>Sporaefaciens musculi gen. nov., sp. nov., a novel bacterium isolated from the caecum of an obese mouse.</title>
        <authorList>
            <person name="Rasmussen T.S."/>
            <person name="Streidl T."/>
            <person name="Hitch T.C.A."/>
            <person name="Wortmann E."/>
            <person name="Deptula P."/>
            <person name="Hansen M."/>
            <person name="Nielsen D.S."/>
            <person name="Clavel T."/>
            <person name="Vogensen F.K."/>
        </authorList>
    </citation>
    <scope>NUCLEOTIDE SEQUENCE [LARGE SCALE GENOMIC DNA]</scope>
    <source>
        <strain evidence="6 7">WCA-9-b2</strain>
    </source>
</reference>
<evidence type="ECO:0000256" key="3">
    <source>
        <dbReference type="ARBA" id="ARBA00022676"/>
    </source>
</evidence>
<keyword evidence="7" id="KW-1185">Reference proteome</keyword>
<protein>
    <submittedName>
        <fullName evidence="6">Glycosyltransferase</fullName>
    </submittedName>
</protein>
<evidence type="ECO:0000256" key="4">
    <source>
        <dbReference type="ARBA" id="ARBA00022679"/>
    </source>
</evidence>
<keyword evidence="3" id="KW-0328">Glycosyltransferase</keyword>
<evidence type="ECO:0000256" key="2">
    <source>
        <dbReference type="ARBA" id="ARBA00006739"/>
    </source>
</evidence>
<sequence>MSEQKSVDVVILTHQPDERFREELRRLKQQRYPVGQIYVINTRSKSFPKEVARMEGVSVTHIEPEEFDHGGTRDLGFRLSDAELLVFMTQDALPADKDMIGELVKPLLASKGVGVSYARQLPAKGCDEIERYTRIFNYPPKARVKGKEDLPVMGIKTFFCSDVCAAYQRTVYREMGGFTRRTIFNEDMVIAAKMVKAGYQVAYAANARVVHSHNYSGRQQFQRNFDLAVSQADHPEVFKGIRSEAEGIRMVRDTALYLLKKGKWYLLPVLLYKSGCKYLGYKAGQNYRKMPLWMVKRCSASKAYWEKYAENNICN</sequence>
<dbReference type="AlphaFoldDB" id="A0A7X3MI82"/>
<proteinExistence type="inferred from homology"/>
<accession>A0A7X3MI82</accession>
<comment type="caution">
    <text evidence="6">The sequence shown here is derived from an EMBL/GenBank/DDBJ whole genome shotgun (WGS) entry which is preliminary data.</text>
</comment>
<comment type="similarity">
    <text evidence="2">Belongs to the glycosyltransferase 2 family.</text>
</comment>
<evidence type="ECO:0000313" key="7">
    <source>
        <dbReference type="Proteomes" id="UP000460412"/>
    </source>
</evidence>
<evidence type="ECO:0000259" key="5">
    <source>
        <dbReference type="Pfam" id="PF00535"/>
    </source>
</evidence>
<feature type="domain" description="Glycosyltransferase 2-like" evidence="5">
    <location>
        <begin position="9"/>
        <end position="175"/>
    </location>
</feature>
<dbReference type="SUPFAM" id="SSF53448">
    <property type="entry name" value="Nucleotide-diphospho-sugar transferases"/>
    <property type="match status" value="1"/>
</dbReference>
<evidence type="ECO:0000313" key="6">
    <source>
        <dbReference type="EMBL" id="MXP76894.1"/>
    </source>
</evidence>
<dbReference type="PANTHER" id="PTHR43179">
    <property type="entry name" value="RHAMNOSYLTRANSFERASE WBBL"/>
    <property type="match status" value="1"/>
</dbReference>
<dbReference type="InterPro" id="IPR001173">
    <property type="entry name" value="Glyco_trans_2-like"/>
</dbReference>
<dbReference type="Gene3D" id="3.90.550.10">
    <property type="entry name" value="Spore Coat Polysaccharide Biosynthesis Protein SpsA, Chain A"/>
    <property type="match status" value="1"/>
</dbReference>
<evidence type="ECO:0000256" key="1">
    <source>
        <dbReference type="ARBA" id="ARBA00004776"/>
    </source>
</evidence>
<gene>
    <name evidence="6" type="ORF">GN277_16345</name>
</gene>
<dbReference type="PANTHER" id="PTHR43179:SF12">
    <property type="entry name" value="GALACTOFURANOSYLTRANSFERASE GLFT2"/>
    <property type="match status" value="1"/>
</dbReference>
<dbReference type="EMBL" id="WUQX01000001">
    <property type="protein sequence ID" value="MXP76894.1"/>
    <property type="molecule type" value="Genomic_DNA"/>
</dbReference>
<dbReference type="GO" id="GO:0016757">
    <property type="term" value="F:glycosyltransferase activity"/>
    <property type="evidence" value="ECO:0007669"/>
    <property type="project" value="UniProtKB-KW"/>
</dbReference>
<name>A0A7X3MI82_9FIRM</name>
<dbReference type="Proteomes" id="UP000460412">
    <property type="component" value="Unassembled WGS sequence"/>
</dbReference>
<dbReference type="Pfam" id="PF00535">
    <property type="entry name" value="Glycos_transf_2"/>
    <property type="match status" value="1"/>
</dbReference>